<dbReference type="PROSITE" id="PS51257">
    <property type="entry name" value="PROKAR_LIPOPROTEIN"/>
    <property type="match status" value="1"/>
</dbReference>
<evidence type="ECO:0000313" key="1">
    <source>
        <dbReference type="EMBL" id="MDA7426717.1"/>
    </source>
</evidence>
<dbReference type="RefSeq" id="WP_271434072.1">
    <property type="nucleotide sequence ID" value="NZ_JAQIOY010000011.1"/>
</dbReference>
<name>A0ABT4XXV1_9RHOB</name>
<protein>
    <submittedName>
        <fullName evidence="1">Uncharacterized protein</fullName>
    </submittedName>
</protein>
<organism evidence="1 2">
    <name type="scientific">Thalassococcus lentus</name>
    <dbReference type="NCBI Taxonomy" id="1210524"/>
    <lineage>
        <taxon>Bacteria</taxon>
        <taxon>Pseudomonadati</taxon>
        <taxon>Pseudomonadota</taxon>
        <taxon>Alphaproteobacteria</taxon>
        <taxon>Rhodobacterales</taxon>
        <taxon>Roseobacteraceae</taxon>
        <taxon>Thalassococcus</taxon>
    </lineage>
</organism>
<proteinExistence type="predicted"/>
<accession>A0ABT4XXV1</accession>
<dbReference type="EMBL" id="JAQIOY010000011">
    <property type="protein sequence ID" value="MDA7426717.1"/>
    <property type="molecule type" value="Genomic_DNA"/>
</dbReference>
<comment type="caution">
    <text evidence="1">The sequence shown here is derived from an EMBL/GenBank/DDBJ whole genome shotgun (WGS) entry which is preliminary data.</text>
</comment>
<sequence>MKIPHGHGKIDQRRFIPILAKFTVMLSMMFLTSCLPRSGRELAEHVFEDIQISRVLAIKRTHRTGKFHAYGCTFVVVRIAEGSPQTPPNIRLMSRGYSQNFAKLGAWRATPVPSDTDLRGRKNCLIGMADFPYKPDGIGIDGYGEEIWDILQHPGAWFSIHGSSEHQVMHIYAPEIRLAVRLRYGD</sequence>
<keyword evidence="2" id="KW-1185">Reference proteome</keyword>
<dbReference type="Proteomes" id="UP001210720">
    <property type="component" value="Unassembled WGS sequence"/>
</dbReference>
<reference evidence="1 2" key="1">
    <citation type="submission" date="2023-01" db="EMBL/GenBank/DDBJ databases">
        <title>Thalassococcus onchidii sp. nov., isolated from a marine invertebrate from the South China Sea.</title>
        <authorList>
            <person name="Xu S."/>
            <person name="Liu Z."/>
            <person name="Xu Y."/>
        </authorList>
    </citation>
    <scope>NUCLEOTIDE SEQUENCE [LARGE SCALE GENOMIC DNA]</scope>
    <source>
        <strain evidence="1 2">KCTC 32084</strain>
    </source>
</reference>
<gene>
    <name evidence="1" type="ORF">PFY00_18435</name>
</gene>
<evidence type="ECO:0000313" key="2">
    <source>
        <dbReference type="Proteomes" id="UP001210720"/>
    </source>
</evidence>